<dbReference type="PANTHER" id="PTHR24373">
    <property type="entry name" value="SLIT RELATED LEUCINE-RICH REPEAT NEURONAL PROTEIN"/>
    <property type="match status" value="1"/>
</dbReference>
<proteinExistence type="predicted"/>
<organism evidence="4 5">
    <name type="scientific">Tenebrio molitor</name>
    <name type="common">Yellow mealworm beetle</name>
    <dbReference type="NCBI Taxonomy" id="7067"/>
    <lineage>
        <taxon>Eukaryota</taxon>
        <taxon>Metazoa</taxon>
        <taxon>Ecdysozoa</taxon>
        <taxon>Arthropoda</taxon>
        <taxon>Hexapoda</taxon>
        <taxon>Insecta</taxon>
        <taxon>Pterygota</taxon>
        <taxon>Neoptera</taxon>
        <taxon>Endopterygota</taxon>
        <taxon>Coleoptera</taxon>
        <taxon>Polyphaga</taxon>
        <taxon>Cucujiformia</taxon>
        <taxon>Tenebrionidae</taxon>
        <taxon>Tenebrio</taxon>
    </lineage>
</organism>
<name>A0A8J6L1D1_TENMO</name>
<protein>
    <submittedName>
        <fullName evidence="4">Uncharacterized protein</fullName>
    </submittedName>
</protein>
<dbReference type="PANTHER" id="PTHR24373:SF370">
    <property type="entry name" value="FISH-LIPS, ISOFORM E"/>
    <property type="match status" value="1"/>
</dbReference>
<evidence type="ECO:0000256" key="1">
    <source>
        <dbReference type="ARBA" id="ARBA00022614"/>
    </source>
</evidence>
<keyword evidence="1" id="KW-0433">Leucine-rich repeat</keyword>
<keyword evidence="3" id="KW-0677">Repeat</keyword>
<evidence type="ECO:0000313" key="4">
    <source>
        <dbReference type="EMBL" id="KAH0808044.1"/>
    </source>
</evidence>
<evidence type="ECO:0000256" key="3">
    <source>
        <dbReference type="ARBA" id="ARBA00022737"/>
    </source>
</evidence>
<dbReference type="SUPFAM" id="SSF52058">
    <property type="entry name" value="L domain-like"/>
    <property type="match status" value="1"/>
</dbReference>
<comment type="caution">
    <text evidence="4">The sequence shown here is derived from an EMBL/GenBank/DDBJ whole genome shotgun (WGS) entry which is preliminary data.</text>
</comment>
<dbReference type="InterPro" id="IPR003591">
    <property type="entry name" value="Leu-rich_rpt_typical-subtyp"/>
</dbReference>
<dbReference type="SMART" id="SM00365">
    <property type="entry name" value="LRR_SD22"/>
    <property type="match status" value="4"/>
</dbReference>
<dbReference type="SMART" id="SM00369">
    <property type="entry name" value="LRR_TYP"/>
    <property type="match status" value="5"/>
</dbReference>
<dbReference type="AlphaFoldDB" id="A0A8J6L1D1"/>
<sequence>MTICDNFDDLKNYVDKESLSEVIIGSEQGNMTSVHLMKALQIQSYNKLSILIIIRAINQIEMSYAFECSYNRSPLKYFGMYGNELKTIEEYHFPVFPMVKFSLVNNKIEAIKGGSFTHHKVENIDLSDNAMEVIESEALPMTSVTKIVTIKNNKLTHIEPGSFPASLQSLNLDRNKLRYLQKEILEGLVNLQELTLSHNKFNEIPNISHLKDLVVFDISSNAISSIKSGTFASMAKLQALDLSNNKIYDSSILSKLHVPEKQPTLEISLALNHLRNLNLKNVPLEKKTIILHGNPWDCDTWFDLKKQLKGYENKCDSDLLSTGNTPYCINYHSEFYIFSSSMWKMDVDIFHDSVRKSAAKSKCSLAPRKYYWLYPTGFGCVT</sequence>
<dbReference type="GO" id="GO:0031012">
    <property type="term" value="C:extracellular matrix"/>
    <property type="evidence" value="ECO:0007669"/>
    <property type="project" value="TreeGrafter"/>
</dbReference>
<accession>A0A8J6L1D1</accession>
<dbReference type="InterPro" id="IPR032675">
    <property type="entry name" value="LRR_dom_sf"/>
</dbReference>
<reference evidence="4" key="1">
    <citation type="journal article" date="2020" name="J Insects Food Feed">
        <title>The yellow mealworm (Tenebrio molitor) genome: a resource for the emerging insects as food and feed industry.</title>
        <authorList>
            <person name="Eriksson T."/>
            <person name="Andere A."/>
            <person name="Kelstrup H."/>
            <person name="Emery V."/>
            <person name="Picard C."/>
        </authorList>
    </citation>
    <scope>NUCLEOTIDE SEQUENCE</scope>
    <source>
        <strain evidence="4">Stoneville</strain>
        <tissue evidence="4">Whole head</tissue>
    </source>
</reference>
<keyword evidence="2" id="KW-0732">Signal</keyword>
<keyword evidence="5" id="KW-1185">Reference proteome</keyword>
<reference evidence="4" key="2">
    <citation type="submission" date="2021-08" db="EMBL/GenBank/DDBJ databases">
        <authorList>
            <person name="Eriksson T."/>
        </authorList>
    </citation>
    <scope>NUCLEOTIDE SEQUENCE</scope>
    <source>
        <strain evidence="4">Stoneville</strain>
        <tissue evidence="4">Whole head</tissue>
    </source>
</reference>
<gene>
    <name evidence="4" type="ORF">GEV33_014747</name>
</gene>
<evidence type="ECO:0000313" key="5">
    <source>
        <dbReference type="Proteomes" id="UP000719412"/>
    </source>
</evidence>
<dbReference type="Proteomes" id="UP000719412">
    <property type="component" value="Unassembled WGS sequence"/>
</dbReference>
<evidence type="ECO:0000256" key="2">
    <source>
        <dbReference type="ARBA" id="ARBA00022729"/>
    </source>
</evidence>
<dbReference type="InterPro" id="IPR001611">
    <property type="entry name" value="Leu-rich_rpt"/>
</dbReference>
<dbReference type="GO" id="GO:0005615">
    <property type="term" value="C:extracellular space"/>
    <property type="evidence" value="ECO:0007669"/>
    <property type="project" value="TreeGrafter"/>
</dbReference>
<dbReference type="PROSITE" id="PS51450">
    <property type="entry name" value="LRR"/>
    <property type="match status" value="2"/>
</dbReference>
<dbReference type="EMBL" id="JABDTM020029334">
    <property type="protein sequence ID" value="KAH0808044.1"/>
    <property type="molecule type" value="Genomic_DNA"/>
</dbReference>
<dbReference type="Gene3D" id="3.80.10.10">
    <property type="entry name" value="Ribonuclease Inhibitor"/>
    <property type="match status" value="1"/>
</dbReference>
<dbReference type="InterPro" id="IPR050328">
    <property type="entry name" value="Dev_Immune_Receptor"/>
</dbReference>
<dbReference type="Pfam" id="PF13855">
    <property type="entry name" value="LRR_8"/>
    <property type="match status" value="2"/>
</dbReference>